<dbReference type="PANTHER" id="PTHR43027:SF2">
    <property type="entry name" value="TRANSPORT PERMEASE PROTEIN"/>
    <property type="match status" value="1"/>
</dbReference>
<feature type="transmembrane region" description="Helical" evidence="5">
    <location>
        <begin position="73"/>
        <end position="100"/>
    </location>
</feature>
<sequence>MSATDTPARTAHTAKGAVTTPTSRMTALARAELTLLGRNKGTVFAALFVPLVLPFSVYSASKEMDLAEAGLTPALLVLPAAIGFSLLFAVYSALVGVFVVRREELVLKRLRTGELRDVEILSGSAMPAVLSGLVQSLVLAVGCAVLLDLSAPSAPHLAVLGLLLGLVMCAALAAVTASFTRTGESAQVTPLPFMFVSMPGSGMFVPLDLFPDQVASVCELLPLTPVVTLVRGGWTGDLSAYETLGAVATAVAWTVVAVFAVRRWFRWEPRR</sequence>
<comment type="similarity">
    <text evidence="5">Belongs to the ABC-2 integral membrane protein family.</text>
</comment>
<accession>A0A086MTL9</accession>
<evidence type="ECO:0000259" key="6">
    <source>
        <dbReference type="PROSITE" id="PS51012"/>
    </source>
</evidence>
<dbReference type="EMBL" id="JNFQ01000003">
    <property type="protein sequence ID" value="KFG72237.1"/>
    <property type="molecule type" value="Genomic_DNA"/>
</dbReference>
<dbReference type="RefSeq" id="WP_043382210.1">
    <property type="nucleotide sequence ID" value="NZ_KN039947.1"/>
</dbReference>
<keyword evidence="5" id="KW-1003">Cell membrane</keyword>
<dbReference type="AlphaFoldDB" id="A0A086MTL9"/>
<proteinExistence type="inferred from homology"/>
<evidence type="ECO:0000256" key="5">
    <source>
        <dbReference type="RuleBase" id="RU361157"/>
    </source>
</evidence>
<evidence type="ECO:0000313" key="7">
    <source>
        <dbReference type="EMBL" id="KFG72237.1"/>
    </source>
</evidence>
<dbReference type="STRING" id="1915400.FM21_29195"/>
<feature type="transmembrane region" description="Helical" evidence="5">
    <location>
        <begin position="43"/>
        <end position="61"/>
    </location>
</feature>
<evidence type="ECO:0000313" key="8">
    <source>
        <dbReference type="Proteomes" id="UP000029095"/>
    </source>
</evidence>
<dbReference type="Proteomes" id="UP000029095">
    <property type="component" value="Unassembled WGS sequence"/>
</dbReference>
<dbReference type="InterPro" id="IPR047817">
    <property type="entry name" value="ABC2_TM_bact-type"/>
</dbReference>
<dbReference type="Pfam" id="PF01061">
    <property type="entry name" value="ABC2_membrane"/>
    <property type="match status" value="1"/>
</dbReference>
<evidence type="ECO:0000256" key="3">
    <source>
        <dbReference type="ARBA" id="ARBA00022989"/>
    </source>
</evidence>
<comment type="caution">
    <text evidence="7">The sequence shown here is derived from an EMBL/GenBank/DDBJ whole genome shotgun (WGS) entry which is preliminary data.</text>
</comment>
<protein>
    <recommendedName>
        <fullName evidence="5">Transport permease protein</fullName>
    </recommendedName>
</protein>
<dbReference type="PROSITE" id="PS51012">
    <property type="entry name" value="ABC_TM2"/>
    <property type="match status" value="1"/>
</dbReference>
<dbReference type="InterPro" id="IPR013525">
    <property type="entry name" value="ABC2_TM"/>
</dbReference>
<keyword evidence="8" id="KW-1185">Reference proteome</keyword>
<dbReference type="InterPro" id="IPR052902">
    <property type="entry name" value="ABC-2_transporter"/>
</dbReference>
<feature type="transmembrane region" description="Helical" evidence="5">
    <location>
        <begin position="244"/>
        <end position="265"/>
    </location>
</feature>
<keyword evidence="3 5" id="KW-1133">Transmembrane helix</keyword>
<keyword evidence="5" id="KW-0813">Transport</keyword>
<dbReference type="HOGENOM" id="CLU_039483_1_1_11"/>
<name>A0A086MTL9_9ACTN</name>
<organism evidence="7 8">
    <name type="scientific">Streptomyces mutabilis</name>
    <dbReference type="NCBI Taxonomy" id="67332"/>
    <lineage>
        <taxon>Bacteria</taxon>
        <taxon>Bacillati</taxon>
        <taxon>Actinomycetota</taxon>
        <taxon>Actinomycetes</taxon>
        <taxon>Kitasatosporales</taxon>
        <taxon>Streptomycetaceae</taxon>
        <taxon>Streptomyces</taxon>
    </lineage>
</organism>
<feature type="transmembrane region" description="Helical" evidence="5">
    <location>
        <begin position="120"/>
        <end position="147"/>
    </location>
</feature>
<evidence type="ECO:0000256" key="1">
    <source>
        <dbReference type="ARBA" id="ARBA00004141"/>
    </source>
</evidence>
<comment type="subcellular location">
    <subcellularLocation>
        <location evidence="5">Cell membrane</location>
        <topology evidence="5">Multi-pass membrane protein</topology>
    </subcellularLocation>
    <subcellularLocation>
        <location evidence="1">Membrane</location>
        <topology evidence="1">Multi-pass membrane protein</topology>
    </subcellularLocation>
</comment>
<evidence type="ECO:0000256" key="2">
    <source>
        <dbReference type="ARBA" id="ARBA00022692"/>
    </source>
</evidence>
<keyword evidence="2 5" id="KW-0812">Transmembrane</keyword>
<feature type="transmembrane region" description="Helical" evidence="5">
    <location>
        <begin position="191"/>
        <end position="210"/>
    </location>
</feature>
<evidence type="ECO:0000256" key="4">
    <source>
        <dbReference type="ARBA" id="ARBA00023136"/>
    </source>
</evidence>
<gene>
    <name evidence="7" type="ORF">FM21_29195</name>
</gene>
<reference evidence="7 8" key="1">
    <citation type="submission" date="2014-05" db="EMBL/GenBank/DDBJ databases">
        <title>Complete genome sequence of the Streptomyces mutabilis TRM45540.</title>
        <authorList>
            <person name="Luo X."/>
            <person name="Zhang L."/>
        </authorList>
    </citation>
    <scope>NUCLEOTIDE SEQUENCE [LARGE SCALE GENOMIC DNA]</scope>
    <source>
        <strain evidence="7 8">TRM45540</strain>
    </source>
</reference>
<keyword evidence="4 5" id="KW-0472">Membrane</keyword>
<feature type="transmembrane region" description="Helical" evidence="5">
    <location>
        <begin position="159"/>
        <end position="179"/>
    </location>
</feature>
<dbReference type="GO" id="GO:0140359">
    <property type="term" value="F:ABC-type transporter activity"/>
    <property type="evidence" value="ECO:0007669"/>
    <property type="project" value="InterPro"/>
</dbReference>
<dbReference type="PANTHER" id="PTHR43027">
    <property type="entry name" value="DOXORUBICIN RESISTANCE ABC TRANSPORTER PERMEASE PROTEIN DRRC-RELATED"/>
    <property type="match status" value="1"/>
</dbReference>
<feature type="domain" description="ABC transmembrane type-2" evidence="6">
    <location>
        <begin position="41"/>
        <end position="264"/>
    </location>
</feature>
<dbReference type="GO" id="GO:0005886">
    <property type="term" value="C:plasma membrane"/>
    <property type="evidence" value="ECO:0007669"/>
    <property type="project" value="UniProtKB-SubCell"/>
</dbReference>